<dbReference type="GO" id="GO:0004674">
    <property type="term" value="F:protein serine/threonine kinase activity"/>
    <property type="evidence" value="ECO:0007669"/>
    <property type="project" value="UniProtKB-KW"/>
</dbReference>
<keyword evidence="4" id="KW-0723">Serine/threonine-protein kinase</keyword>
<feature type="compositionally biased region" description="Basic and acidic residues" evidence="5">
    <location>
        <begin position="74"/>
        <end position="99"/>
    </location>
</feature>
<dbReference type="PROSITE" id="PS50011">
    <property type="entry name" value="PROTEIN_KINASE_DOM"/>
    <property type="match status" value="1"/>
</dbReference>
<dbReference type="GeneID" id="106536360"/>
<dbReference type="AlphaFoldDB" id="A0A2I4DA06"/>
<keyword evidence="8" id="KW-0808">Transferase</keyword>
<dbReference type="InterPro" id="IPR008271">
    <property type="entry name" value="Ser/Thr_kinase_AS"/>
</dbReference>
<dbReference type="FunFam" id="3.30.200.20:FF:000002">
    <property type="entry name" value="Calcium/calmodulin-dependent protein kinase type II subunit delta isoform 2"/>
    <property type="match status" value="1"/>
</dbReference>
<dbReference type="OrthoDB" id="336747at2759"/>
<dbReference type="GO" id="GO:0005524">
    <property type="term" value="F:ATP binding"/>
    <property type="evidence" value="ECO:0007669"/>
    <property type="project" value="UniProtKB-UniRule"/>
</dbReference>
<evidence type="ECO:0000259" key="6">
    <source>
        <dbReference type="PROSITE" id="PS50011"/>
    </source>
</evidence>
<dbReference type="SMART" id="SM00220">
    <property type="entry name" value="S_TKc"/>
    <property type="match status" value="1"/>
</dbReference>
<gene>
    <name evidence="8" type="primary">LOC106536360</name>
</gene>
<accession>A0A2I4DA06</accession>
<dbReference type="Gene3D" id="1.10.510.10">
    <property type="entry name" value="Transferase(Phosphotransferase) domain 1"/>
    <property type="match status" value="1"/>
</dbReference>
<dbReference type="KEGG" id="alim:106536360"/>
<dbReference type="PROSITE" id="PS00108">
    <property type="entry name" value="PROTEIN_KINASE_ST"/>
    <property type="match status" value="1"/>
</dbReference>
<reference evidence="8" key="1">
    <citation type="submission" date="2025-08" db="UniProtKB">
        <authorList>
            <consortium name="RefSeq"/>
        </authorList>
    </citation>
    <scope>IDENTIFICATION</scope>
</reference>
<evidence type="ECO:0000313" key="7">
    <source>
        <dbReference type="Proteomes" id="UP000192220"/>
    </source>
</evidence>
<feature type="binding site" evidence="3">
    <location>
        <position position="150"/>
    </location>
    <ligand>
        <name>ATP</name>
        <dbReference type="ChEBI" id="CHEBI:30616"/>
    </ligand>
</feature>
<dbReference type="SUPFAM" id="SSF56112">
    <property type="entry name" value="Protein kinase-like (PK-like)"/>
    <property type="match status" value="1"/>
</dbReference>
<keyword evidence="1 3" id="KW-0547">Nucleotide-binding</keyword>
<dbReference type="STRING" id="52670.A0A2I4DA06"/>
<feature type="domain" description="Protein kinase" evidence="6">
    <location>
        <begin position="121"/>
        <end position="290"/>
    </location>
</feature>
<dbReference type="RefSeq" id="XP_013889071.1">
    <property type="nucleotide sequence ID" value="XM_014033617.1"/>
</dbReference>
<keyword evidence="2 3" id="KW-0067">ATP-binding</keyword>
<dbReference type="InterPro" id="IPR000719">
    <property type="entry name" value="Prot_kinase_dom"/>
</dbReference>
<protein>
    <submittedName>
        <fullName evidence="8">Calcium/calmodulin-dependent protein kinase type II delta 1 chain</fullName>
    </submittedName>
</protein>
<name>A0A2I4DA06_AUSLI</name>
<keyword evidence="8" id="KW-0418">Kinase</keyword>
<organism evidence="7 8">
    <name type="scientific">Austrofundulus limnaeus</name>
    <name type="common">Annual killifish</name>
    <dbReference type="NCBI Taxonomy" id="52670"/>
    <lineage>
        <taxon>Eukaryota</taxon>
        <taxon>Metazoa</taxon>
        <taxon>Chordata</taxon>
        <taxon>Craniata</taxon>
        <taxon>Vertebrata</taxon>
        <taxon>Euteleostomi</taxon>
        <taxon>Actinopterygii</taxon>
        <taxon>Neopterygii</taxon>
        <taxon>Teleostei</taxon>
        <taxon>Neoteleostei</taxon>
        <taxon>Acanthomorphata</taxon>
        <taxon>Ovalentaria</taxon>
        <taxon>Atherinomorphae</taxon>
        <taxon>Cyprinodontiformes</taxon>
        <taxon>Rivulidae</taxon>
        <taxon>Austrofundulus</taxon>
    </lineage>
</organism>
<comment type="similarity">
    <text evidence="4">Belongs to the protein kinase superfamily.</text>
</comment>
<evidence type="ECO:0000256" key="3">
    <source>
        <dbReference type="PROSITE-ProRule" id="PRU10141"/>
    </source>
</evidence>
<evidence type="ECO:0000313" key="8">
    <source>
        <dbReference type="RefSeq" id="XP_013889071.1"/>
    </source>
</evidence>
<dbReference type="Proteomes" id="UP000192220">
    <property type="component" value="Unplaced"/>
</dbReference>
<evidence type="ECO:0000256" key="5">
    <source>
        <dbReference type="SAM" id="MobiDB-lite"/>
    </source>
</evidence>
<feature type="region of interest" description="Disordered" evidence="5">
    <location>
        <begin position="72"/>
        <end position="99"/>
    </location>
</feature>
<dbReference type="Pfam" id="PF00069">
    <property type="entry name" value="Pkinase"/>
    <property type="match status" value="1"/>
</dbReference>
<evidence type="ECO:0000256" key="4">
    <source>
        <dbReference type="RuleBase" id="RU000304"/>
    </source>
</evidence>
<sequence>MRFRRAFILKDADWKSNSVYISGLDGSELIQVSALRQAHRQVATSRSSLWRVCCEPNPDLIQNQLAAFSSVGSPRDDKYHFGTRRAETKPGARSDSYRSDGEVQVHLSMTSATCTRFTDEYQLYEELGKGAFSVVRRCMKISTGQEYAAKIINTKKLSARDHQKLDREARICRLLKHPNIVRLHDSISEEGFHYLVFDLVTGGELFEDIVAREYYSEADASHCIQQILEAVLHCHQMGVVHRDLKPENLLLASKLKGAAVKLADFGLAIEVQGDQQAWFGFAGTPGYLSP</sequence>
<dbReference type="Gene3D" id="3.30.200.20">
    <property type="entry name" value="Phosphorylase Kinase, domain 1"/>
    <property type="match status" value="1"/>
</dbReference>
<evidence type="ECO:0000256" key="1">
    <source>
        <dbReference type="ARBA" id="ARBA00022741"/>
    </source>
</evidence>
<feature type="non-terminal residue" evidence="8">
    <location>
        <position position="290"/>
    </location>
</feature>
<dbReference type="PROSITE" id="PS00107">
    <property type="entry name" value="PROTEIN_KINASE_ATP"/>
    <property type="match status" value="1"/>
</dbReference>
<evidence type="ECO:0000256" key="2">
    <source>
        <dbReference type="ARBA" id="ARBA00022840"/>
    </source>
</evidence>
<dbReference type="InParanoid" id="A0A2I4DA06"/>
<dbReference type="InterPro" id="IPR011009">
    <property type="entry name" value="Kinase-like_dom_sf"/>
</dbReference>
<proteinExistence type="inferred from homology"/>
<dbReference type="PANTHER" id="PTHR24347">
    <property type="entry name" value="SERINE/THREONINE-PROTEIN KINASE"/>
    <property type="match status" value="1"/>
</dbReference>
<dbReference type="InterPro" id="IPR017441">
    <property type="entry name" value="Protein_kinase_ATP_BS"/>
</dbReference>
<keyword evidence="7" id="KW-1185">Reference proteome</keyword>